<feature type="compositionally biased region" description="Basic residues" evidence="1">
    <location>
        <begin position="135"/>
        <end position="145"/>
    </location>
</feature>
<accession>A0AAD4ZQX9</accession>
<sequence length="165" mass="18630">MDSEEYANVVEEDAGNINGNEEEHVQVESDGNEADNEEENVEVESDGSEAKNEEKEKDEELKDSDYEYTDDEMPNIDPGMTGKTRANVPPNVGEEEPNIDLEMVPPNEGTWAISNDGEDTDALPSEGESGENSKKSKKRKKRKLPNFKQFRRETDLRNSQFRLGM</sequence>
<evidence type="ECO:0000256" key="1">
    <source>
        <dbReference type="SAM" id="MobiDB-lite"/>
    </source>
</evidence>
<dbReference type="Proteomes" id="UP001054821">
    <property type="component" value="Chromosome 1"/>
</dbReference>
<feature type="compositionally biased region" description="Acidic residues" evidence="1">
    <location>
        <begin position="30"/>
        <end position="47"/>
    </location>
</feature>
<protein>
    <submittedName>
        <fullName evidence="2">Uncharacterized protein</fullName>
    </submittedName>
</protein>
<comment type="caution">
    <text evidence="2">The sequence shown here is derived from an EMBL/GenBank/DDBJ whole genome shotgun (WGS) entry which is preliminary data.</text>
</comment>
<reference evidence="2 3" key="1">
    <citation type="journal article" date="2022" name="G3 (Bethesda)">
        <title>Whole-genome sequence and methylome profiling of the almond [Prunus dulcis (Mill.) D.A. Webb] cultivar 'Nonpareil'.</title>
        <authorList>
            <person name="D'Amico-Willman K.M."/>
            <person name="Ouma W.Z."/>
            <person name="Meulia T."/>
            <person name="Sideli G.M."/>
            <person name="Gradziel T.M."/>
            <person name="Fresnedo-Ramirez J."/>
        </authorList>
    </citation>
    <scope>NUCLEOTIDE SEQUENCE [LARGE SCALE GENOMIC DNA]</scope>
    <source>
        <strain evidence="2">Clone GOH B32 T37-40</strain>
    </source>
</reference>
<evidence type="ECO:0000313" key="3">
    <source>
        <dbReference type="Proteomes" id="UP001054821"/>
    </source>
</evidence>
<keyword evidence="3" id="KW-1185">Reference proteome</keyword>
<organism evidence="2 3">
    <name type="scientific">Prunus dulcis</name>
    <name type="common">Almond</name>
    <name type="synonym">Amygdalus dulcis</name>
    <dbReference type="NCBI Taxonomy" id="3755"/>
    <lineage>
        <taxon>Eukaryota</taxon>
        <taxon>Viridiplantae</taxon>
        <taxon>Streptophyta</taxon>
        <taxon>Embryophyta</taxon>
        <taxon>Tracheophyta</taxon>
        <taxon>Spermatophyta</taxon>
        <taxon>Magnoliopsida</taxon>
        <taxon>eudicotyledons</taxon>
        <taxon>Gunneridae</taxon>
        <taxon>Pentapetalae</taxon>
        <taxon>rosids</taxon>
        <taxon>fabids</taxon>
        <taxon>Rosales</taxon>
        <taxon>Rosaceae</taxon>
        <taxon>Amygdaloideae</taxon>
        <taxon>Amygdaleae</taxon>
        <taxon>Prunus</taxon>
    </lineage>
</organism>
<evidence type="ECO:0000313" key="2">
    <source>
        <dbReference type="EMBL" id="KAI5352545.1"/>
    </source>
</evidence>
<proteinExistence type="predicted"/>
<feature type="compositionally biased region" description="Acidic residues" evidence="1">
    <location>
        <begin position="1"/>
        <end position="14"/>
    </location>
</feature>
<dbReference type="AlphaFoldDB" id="A0AAD4ZQX9"/>
<gene>
    <name evidence="2" type="ORF">L3X38_005436</name>
</gene>
<dbReference type="EMBL" id="JAJFAZ020000001">
    <property type="protein sequence ID" value="KAI5352545.1"/>
    <property type="molecule type" value="Genomic_DNA"/>
</dbReference>
<feature type="compositionally biased region" description="Basic and acidic residues" evidence="1">
    <location>
        <begin position="48"/>
        <end position="65"/>
    </location>
</feature>
<feature type="region of interest" description="Disordered" evidence="1">
    <location>
        <begin position="1"/>
        <end position="165"/>
    </location>
</feature>
<name>A0AAD4ZQX9_PRUDU</name>